<organism evidence="2 3">
    <name type="scientific">Paludibacterium denitrificans</name>
    <dbReference type="NCBI Taxonomy" id="2675226"/>
    <lineage>
        <taxon>Bacteria</taxon>
        <taxon>Pseudomonadati</taxon>
        <taxon>Pseudomonadota</taxon>
        <taxon>Betaproteobacteria</taxon>
        <taxon>Neisseriales</taxon>
        <taxon>Chromobacteriaceae</taxon>
        <taxon>Paludibacterium</taxon>
    </lineage>
</organism>
<dbReference type="EMBL" id="WLYX01000001">
    <property type="protein sequence ID" value="MTD33710.1"/>
    <property type="molecule type" value="Genomic_DNA"/>
</dbReference>
<dbReference type="RefSeq" id="WP_230370789.1">
    <property type="nucleotide sequence ID" value="NZ_WLYX01000001.1"/>
</dbReference>
<accession>A0A844GEG5</accession>
<reference evidence="2 3" key="1">
    <citation type="submission" date="2019-11" db="EMBL/GenBank/DDBJ databases">
        <title>Draft genome sequence of Paludibacterium sp. dN18-1.</title>
        <authorList>
            <person name="Im W.-T."/>
        </authorList>
    </citation>
    <scope>NUCLEOTIDE SEQUENCE [LARGE SCALE GENOMIC DNA]</scope>
    <source>
        <strain evidence="3">dN 18-1</strain>
    </source>
</reference>
<dbReference type="SUPFAM" id="SSF46785">
    <property type="entry name" value="Winged helix' DNA-binding domain"/>
    <property type="match status" value="1"/>
</dbReference>
<gene>
    <name evidence="2" type="ORF">GKE73_13710</name>
</gene>
<proteinExistence type="predicted"/>
<dbReference type="InterPro" id="IPR036388">
    <property type="entry name" value="WH-like_DNA-bd_sf"/>
</dbReference>
<feature type="region of interest" description="Disordered" evidence="1">
    <location>
        <begin position="146"/>
        <end position="170"/>
    </location>
</feature>
<protein>
    <submittedName>
        <fullName evidence="2">Uncharacterized protein</fullName>
    </submittedName>
</protein>
<evidence type="ECO:0000313" key="3">
    <source>
        <dbReference type="Proteomes" id="UP000446658"/>
    </source>
</evidence>
<dbReference type="Gene3D" id="1.10.10.10">
    <property type="entry name" value="Winged helix-like DNA-binding domain superfamily/Winged helix DNA-binding domain"/>
    <property type="match status" value="1"/>
</dbReference>
<evidence type="ECO:0000256" key="1">
    <source>
        <dbReference type="SAM" id="MobiDB-lite"/>
    </source>
</evidence>
<keyword evidence="3" id="KW-1185">Reference proteome</keyword>
<dbReference type="AlphaFoldDB" id="A0A844GEG5"/>
<comment type="caution">
    <text evidence="2">The sequence shown here is derived from an EMBL/GenBank/DDBJ whole genome shotgun (WGS) entry which is preliminary data.</text>
</comment>
<dbReference type="InterPro" id="IPR036390">
    <property type="entry name" value="WH_DNA-bd_sf"/>
</dbReference>
<dbReference type="Proteomes" id="UP000446658">
    <property type="component" value="Unassembled WGS sequence"/>
</dbReference>
<evidence type="ECO:0000313" key="2">
    <source>
        <dbReference type="EMBL" id="MTD33710.1"/>
    </source>
</evidence>
<sequence>MLEQEVLAALSEHKHGRSTKELAQQLGRSVMELTSALLQLESQNKVNRRDVGNELIWQFGPGKHVVAEAKPNDKQNVPARVKRILMGVGKTGMTSAQLVDQVIGASTAVQAALQFYRKKDQVKRHDNGHWYWVSNTDQSVAKESKEVRHADSNTDTEVAGSGNVNDDMSAPDCSPIPLIGSIGDDGTVELFESAPERFKVLFPSHVSGKKPVEPSPSRPKEEVPFNCLLDQAGRLYLDLTNGSTTVLSPDETDQLYQFLHRLQPVMPQRELLA</sequence>
<name>A0A844GEG5_9NEIS</name>